<gene>
    <name evidence="2" type="ORF">Q757_04210</name>
</gene>
<feature type="domain" description="Thiamine pyrophosphate enzyme N-terminal TPP-binding" evidence="1">
    <location>
        <begin position="7"/>
        <end position="84"/>
    </location>
</feature>
<sequence>MSALDQEKERLQYVQIRHEQVGALAAAADAKLTGKIGVAFGSAGPGATNLITGLYDAKEDHAPVLALVGQVTSTNMNYDYFQEFPENSMFADVAAYNRIVMTPESLPYVVDKAIREAYKIKVYRS</sequence>
<reference evidence="2 3" key="1">
    <citation type="journal article" date="2014" name="Antonie Van Leeuwenhoek">
        <title>Oenococcus alcoholitolerans sp. nov., a lactic acid bacteria isolated from cachaca and ethanol fermentation processes.</title>
        <authorList>
            <person name="Badotti F."/>
            <person name="Moreira A.P."/>
            <person name="Tonon L.A."/>
            <person name="de Lucena B.T."/>
            <person name="Gomes Fde C."/>
            <person name="Kruger R."/>
            <person name="Thompson C.C."/>
            <person name="de Morais M.A.Jr."/>
            <person name="Rosa C.A."/>
            <person name="Thompson F.L."/>
        </authorList>
    </citation>
    <scope>NUCLEOTIDE SEQUENCE [LARGE SCALE GENOMIC DNA]</scope>
    <source>
        <strain evidence="2 3">UFRJ-M7.2.18</strain>
    </source>
</reference>
<name>A0ABR4XR94_9LACO</name>
<keyword evidence="3" id="KW-1185">Reference proteome</keyword>
<dbReference type="PANTHER" id="PTHR42981:SF2">
    <property type="entry name" value="PYRUVATE DEHYDROGENASE [UBIQUINONE]"/>
    <property type="match status" value="1"/>
</dbReference>
<accession>A0ABR4XR94</accession>
<organism evidence="2 3">
    <name type="scientific">Oenococcus alcoholitolerans</name>
    <dbReference type="NCBI Taxonomy" id="931074"/>
    <lineage>
        <taxon>Bacteria</taxon>
        <taxon>Bacillati</taxon>
        <taxon>Bacillota</taxon>
        <taxon>Bacilli</taxon>
        <taxon>Lactobacillales</taxon>
        <taxon>Lactobacillaceae</taxon>
        <taxon>Oenococcus</taxon>
    </lineage>
</organism>
<proteinExistence type="predicted"/>
<dbReference type="EMBL" id="AXCV01000158">
    <property type="protein sequence ID" value="KGO31910.1"/>
    <property type="molecule type" value="Genomic_DNA"/>
</dbReference>
<dbReference type="PANTHER" id="PTHR42981">
    <property type="entry name" value="PYRUVATE DEHYDROGENASE [UBIQUINONE]"/>
    <property type="match status" value="1"/>
</dbReference>
<dbReference type="InterPro" id="IPR029061">
    <property type="entry name" value="THDP-binding"/>
</dbReference>
<dbReference type="SUPFAM" id="SSF52518">
    <property type="entry name" value="Thiamin diphosphate-binding fold (THDP-binding)"/>
    <property type="match status" value="1"/>
</dbReference>
<dbReference type="Proteomes" id="UP000030023">
    <property type="component" value="Unassembled WGS sequence"/>
</dbReference>
<comment type="caution">
    <text evidence="2">The sequence shown here is derived from an EMBL/GenBank/DDBJ whole genome shotgun (WGS) entry which is preliminary data.</text>
</comment>
<evidence type="ECO:0000259" key="1">
    <source>
        <dbReference type="Pfam" id="PF02776"/>
    </source>
</evidence>
<dbReference type="Gene3D" id="3.40.50.970">
    <property type="match status" value="1"/>
</dbReference>
<dbReference type="Pfam" id="PF02776">
    <property type="entry name" value="TPP_enzyme_N"/>
    <property type="match status" value="1"/>
</dbReference>
<dbReference type="InterPro" id="IPR047211">
    <property type="entry name" value="POXB-like"/>
</dbReference>
<evidence type="ECO:0000313" key="3">
    <source>
        <dbReference type="Proteomes" id="UP000030023"/>
    </source>
</evidence>
<dbReference type="InterPro" id="IPR012001">
    <property type="entry name" value="Thiamin_PyroP_enz_TPP-bd_dom"/>
</dbReference>
<protein>
    <recommendedName>
        <fullName evidence="1">Thiamine pyrophosphate enzyme N-terminal TPP-binding domain-containing protein</fullName>
    </recommendedName>
</protein>
<evidence type="ECO:0000313" key="2">
    <source>
        <dbReference type="EMBL" id="KGO31910.1"/>
    </source>
</evidence>